<evidence type="ECO:0000259" key="1">
    <source>
        <dbReference type="Pfam" id="PF01807"/>
    </source>
</evidence>
<dbReference type="Pfam" id="PF01807">
    <property type="entry name" value="Zn_ribbon_DnaG"/>
    <property type="match status" value="1"/>
</dbReference>
<evidence type="ECO:0000313" key="2">
    <source>
        <dbReference type="EMBL" id="MEZ7515374.1"/>
    </source>
</evidence>
<feature type="domain" description="Zinc finger CHC2-type" evidence="1">
    <location>
        <begin position="8"/>
        <end position="92"/>
    </location>
</feature>
<dbReference type="EMBL" id="JASMRN010000006">
    <property type="protein sequence ID" value="MEZ7515374.1"/>
    <property type="molecule type" value="Genomic_DNA"/>
</dbReference>
<dbReference type="InterPro" id="IPR036977">
    <property type="entry name" value="DNA_primase_Znf_CHC2"/>
</dbReference>
<comment type="caution">
    <text evidence="2">The sequence shown here is derived from an EMBL/GenBank/DDBJ whole genome shotgun (WGS) entry which is preliminary data.</text>
</comment>
<dbReference type="Gene3D" id="3.90.580.10">
    <property type="entry name" value="Zinc finger, CHC2-type domain"/>
    <property type="match status" value="1"/>
</dbReference>
<name>A0ABV4KFV0_9FLAO</name>
<reference evidence="2 3" key="1">
    <citation type="submission" date="2023-05" db="EMBL/GenBank/DDBJ databases">
        <title>Adaptations of aquatic viruses from atmosphere-close ecosystems of the Central Arctic Ocean.</title>
        <authorList>
            <person name="Rahlff J."/>
            <person name="Holmfeldt K."/>
        </authorList>
    </citation>
    <scope>NUCLEOTIDE SEQUENCE [LARGE SCALE GENOMIC DNA]</scope>
    <source>
        <strain evidence="2 3">Arc14</strain>
    </source>
</reference>
<sequence length="284" mass="32917">MNIAQARDVSIVEILQNLGYEHISTNGKESWYLSPFRSENSASFKLNLKLNRWYDHGEQIGGNVVDLIVKLKKCTVSEALKYLQSCDTFSFQKQTALAYERKKEGNCNNVLIVKRIEHSALKQYLVSRGITNSYALMQIEEVHYEINQKKYFAIGFKNKSDGWELRSKYSKSCIKKKDITLIDNGCTVVKIFEGFFDYLSFLQISDEKNINESDYLILNSAALVVKNISILEKYKVIELYLDNDSTGDKYTKLITERLPAAKDERFKYSECKDLNEYLCKYKPI</sequence>
<dbReference type="InterPro" id="IPR002694">
    <property type="entry name" value="Znf_CHC2"/>
</dbReference>
<dbReference type="RefSeq" id="WP_371569789.1">
    <property type="nucleotide sequence ID" value="NZ_JASMRN010000006.1"/>
</dbReference>
<accession>A0ABV4KFV0</accession>
<dbReference type="Pfam" id="PF13155">
    <property type="entry name" value="Toprim_2"/>
    <property type="match status" value="1"/>
</dbReference>
<dbReference type="Gene3D" id="3.40.1360.10">
    <property type="match status" value="1"/>
</dbReference>
<organism evidence="2 3">
    <name type="scientific">Flavobacterium frigidarium</name>
    <dbReference type="NCBI Taxonomy" id="99286"/>
    <lineage>
        <taxon>Bacteria</taxon>
        <taxon>Pseudomonadati</taxon>
        <taxon>Bacteroidota</taxon>
        <taxon>Flavobacteriia</taxon>
        <taxon>Flavobacteriales</taxon>
        <taxon>Flavobacteriaceae</taxon>
        <taxon>Flavobacterium</taxon>
    </lineage>
</organism>
<gene>
    <name evidence="2" type="ORF">QO192_08790</name>
</gene>
<protein>
    <submittedName>
        <fullName evidence="2">Toprim domain-containing protein</fullName>
    </submittedName>
</protein>
<dbReference type="Proteomes" id="UP001568894">
    <property type="component" value="Unassembled WGS sequence"/>
</dbReference>
<evidence type="ECO:0000313" key="3">
    <source>
        <dbReference type="Proteomes" id="UP001568894"/>
    </source>
</evidence>
<proteinExistence type="predicted"/>
<dbReference type="SUPFAM" id="SSF57783">
    <property type="entry name" value="Zinc beta-ribbon"/>
    <property type="match status" value="1"/>
</dbReference>
<keyword evidence="3" id="KW-1185">Reference proteome</keyword>
<dbReference type="SUPFAM" id="SSF56731">
    <property type="entry name" value="DNA primase core"/>
    <property type="match status" value="1"/>
</dbReference>